<organism evidence="2 3">
    <name type="scientific">Mycteria americana</name>
    <name type="common">Wood stork</name>
    <dbReference type="NCBI Taxonomy" id="33587"/>
    <lineage>
        <taxon>Eukaryota</taxon>
        <taxon>Metazoa</taxon>
        <taxon>Chordata</taxon>
        <taxon>Craniata</taxon>
        <taxon>Vertebrata</taxon>
        <taxon>Euteleostomi</taxon>
        <taxon>Archelosauria</taxon>
        <taxon>Archosauria</taxon>
        <taxon>Dinosauria</taxon>
        <taxon>Saurischia</taxon>
        <taxon>Theropoda</taxon>
        <taxon>Coelurosauria</taxon>
        <taxon>Aves</taxon>
        <taxon>Neognathae</taxon>
        <taxon>Neoaves</taxon>
        <taxon>Aequornithes</taxon>
        <taxon>Ciconiiformes</taxon>
        <taxon>Ciconiidae</taxon>
        <taxon>Mycteria</taxon>
    </lineage>
</organism>
<dbReference type="Pfam" id="PF00078">
    <property type="entry name" value="RVT_1"/>
    <property type="match status" value="1"/>
</dbReference>
<dbReference type="InterPro" id="IPR043502">
    <property type="entry name" value="DNA/RNA_pol_sf"/>
</dbReference>
<evidence type="ECO:0000259" key="1">
    <source>
        <dbReference type="PROSITE" id="PS50878"/>
    </source>
</evidence>
<dbReference type="InterPro" id="IPR000477">
    <property type="entry name" value="RT_dom"/>
</dbReference>
<accession>A0AAN7NTE7</accession>
<protein>
    <recommendedName>
        <fullName evidence="1">Reverse transcriptase domain-containing protein</fullName>
    </recommendedName>
</protein>
<feature type="domain" description="Reverse transcriptase" evidence="1">
    <location>
        <begin position="1"/>
        <end position="276"/>
    </location>
</feature>
<dbReference type="Proteomes" id="UP001333110">
    <property type="component" value="Unassembled WGS sequence"/>
</dbReference>
<gene>
    <name evidence="2" type="ORF">QYF61_012766</name>
</gene>
<dbReference type="CDD" id="cd01650">
    <property type="entry name" value="RT_nLTR_like"/>
    <property type="match status" value="1"/>
</dbReference>
<reference evidence="2 3" key="1">
    <citation type="journal article" date="2023" name="J. Hered.">
        <title>Chromosome-level genome of the wood stork (Mycteria americana) provides insight into avian chromosome evolution.</title>
        <authorList>
            <person name="Flamio R. Jr."/>
            <person name="Ramstad K.M."/>
        </authorList>
    </citation>
    <scope>NUCLEOTIDE SEQUENCE [LARGE SCALE GENOMIC DNA]</scope>
    <source>
        <strain evidence="2">JAX WOST 10</strain>
    </source>
</reference>
<name>A0AAN7NTE7_MYCAM</name>
<evidence type="ECO:0000313" key="2">
    <source>
        <dbReference type="EMBL" id="KAK4830666.1"/>
    </source>
</evidence>
<dbReference type="EMBL" id="JAUNZN010000001">
    <property type="protein sequence ID" value="KAK4830666.1"/>
    <property type="molecule type" value="Genomic_DNA"/>
</dbReference>
<dbReference type="PROSITE" id="PS50878">
    <property type="entry name" value="RT_POL"/>
    <property type="match status" value="1"/>
</dbReference>
<keyword evidence="3" id="KW-1185">Reference proteome</keyword>
<dbReference type="SUPFAM" id="SSF56672">
    <property type="entry name" value="DNA/RNA polymerases"/>
    <property type="match status" value="1"/>
</dbReference>
<evidence type="ECO:0000313" key="3">
    <source>
        <dbReference type="Proteomes" id="UP001333110"/>
    </source>
</evidence>
<dbReference type="PANTHER" id="PTHR33332">
    <property type="entry name" value="REVERSE TRANSCRIPTASE DOMAIN-CONTAINING PROTEIN"/>
    <property type="match status" value="1"/>
</dbReference>
<dbReference type="AlphaFoldDB" id="A0AAN7NTE7"/>
<proteinExistence type="predicted"/>
<sequence>MGHTQKVVTNGFYSGWQSVTSGVPQGLILIPTLFNIFINDLSNGIESTLLSLQMTLNWEVRWTCQKGEPSYRETWTDSKSGQTRTDNQVIRPSQHSFMKGRSCLTNLISFYDKVTCLVDERKAVDVVYLDFSKAFDTISHSILLKKLAAHDLDEVVVNGVKSSWRPVTSGVPQDSVLGPFLFNIFINYLDEGIECALSKFADDTKLGGSVDLLEGRKALQRDLDRLGRWAKANCMRFNKAKCRVLHLGHNNPMQRYRLGEEWLESCPAEKDLGVLVDSQMNMSQQCAQVAKKANGILACIRNSVASRSREVIVPLYLALVRPHLEYCVQFWAPHYKRDIEVLERV</sequence>
<comment type="caution">
    <text evidence="2">The sequence shown here is derived from an EMBL/GenBank/DDBJ whole genome shotgun (WGS) entry which is preliminary data.</text>
</comment>